<dbReference type="Proteomes" id="UP000250744">
    <property type="component" value="Unassembled WGS sequence"/>
</dbReference>
<accession>A0A364NHR6</accession>
<name>A0A364NHR6_9GAMM</name>
<evidence type="ECO:0000313" key="3">
    <source>
        <dbReference type="EMBL" id="RAU16417.1"/>
    </source>
</evidence>
<feature type="domain" description="DUF4062" evidence="2">
    <location>
        <begin position="6"/>
        <end position="87"/>
    </location>
</feature>
<dbReference type="AlphaFoldDB" id="A0A364NHR6"/>
<sequence>MEKRYQVFVSSTYADLSDERQNVFRTLMEMDCMPAGMELFPATDEEQWEFIKKIIDDSDYYLIIIGGRYGSLTREGISYTEKEFDYAVEKGIKVIALIHDSPEELTLSKSEKDPDLRAKLDSFKDKVKDGRLVKFWNRAEELSGLVALSLTKTMKAYPAIGWTRADSLASDKANRKILELQDEIEILRNKISSLSSQAPEGSELLAQGGDTFVIRLKANYSNSDLPYHDPDKGYFLDFDLSVSWDDIFGMAGVPALHPVRETKLKSQLCTAIKDSYLEQFLEKCEEGYRLTGVSISETLFQTIKYQLSALGYLNTLQEVKLNKDTEKEVSFCELTPFGKRKLMEVRAIYKDSEPNKSSQQDALTRASA</sequence>
<protein>
    <recommendedName>
        <fullName evidence="2">DUF4062 domain-containing protein</fullName>
    </recommendedName>
</protein>
<dbReference type="RefSeq" id="WP_112160726.1">
    <property type="nucleotide sequence ID" value="NZ_QKRX01000030.1"/>
</dbReference>
<keyword evidence="4" id="KW-1185">Reference proteome</keyword>
<gene>
    <name evidence="3" type="ORF">DN062_18290</name>
</gene>
<dbReference type="Pfam" id="PF13271">
    <property type="entry name" value="DUF4062"/>
    <property type="match status" value="1"/>
</dbReference>
<comment type="caution">
    <text evidence="3">The sequence shown here is derived from an EMBL/GenBank/DDBJ whole genome shotgun (WGS) entry which is preliminary data.</text>
</comment>
<evidence type="ECO:0000313" key="4">
    <source>
        <dbReference type="Proteomes" id="UP000250744"/>
    </source>
</evidence>
<keyword evidence="1" id="KW-0175">Coiled coil</keyword>
<reference evidence="3 4" key="1">
    <citation type="submission" date="2018-06" db="EMBL/GenBank/DDBJ databases">
        <title>Nitrincola tibetense sp. nov., isolated from Lake XuguoCo on Tibetan Plateau.</title>
        <authorList>
            <person name="Xing P."/>
        </authorList>
    </citation>
    <scope>NUCLEOTIDE SEQUENCE [LARGE SCALE GENOMIC DNA]</scope>
    <source>
        <strain evidence="4">xg18</strain>
    </source>
</reference>
<evidence type="ECO:0000256" key="1">
    <source>
        <dbReference type="SAM" id="Coils"/>
    </source>
</evidence>
<dbReference type="EMBL" id="QKRX01000030">
    <property type="protein sequence ID" value="RAU16417.1"/>
    <property type="molecule type" value="Genomic_DNA"/>
</dbReference>
<organism evidence="3 4">
    <name type="scientific">Nitrincola tibetensis</name>
    <dbReference type="NCBI Taxonomy" id="2219697"/>
    <lineage>
        <taxon>Bacteria</taxon>
        <taxon>Pseudomonadati</taxon>
        <taxon>Pseudomonadota</taxon>
        <taxon>Gammaproteobacteria</taxon>
        <taxon>Oceanospirillales</taxon>
        <taxon>Oceanospirillaceae</taxon>
        <taxon>Nitrincola</taxon>
    </lineage>
</organism>
<dbReference type="OrthoDB" id="72299at2"/>
<dbReference type="InterPro" id="IPR025139">
    <property type="entry name" value="DUF4062"/>
</dbReference>
<evidence type="ECO:0000259" key="2">
    <source>
        <dbReference type="Pfam" id="PF13271"/>
    </source>
</evidence>
<proteinExistence type="predicted"/>
<feature type="coiled-coil region" evidence="1">
    <location>
        <begin position="170"/>
        <end position="197"/>
    </location>
</feature>